<organism evidence="2 3">
    <name type="scientific">Clavelina lepadiformis</name>
    <name type="common">Light-bulb sea squirt</name>
    <name type="synonym">Ascidia lepadiformis</name>
    <dbReference type="NCBI Taxonomy" id="159417"/>
    <lineage>
        <taxon>Eukaryota</taxon>
        <taxon>Metazoa</taxon>
        <taxon>Chordata</taxon>
        <taxon>Tunicata</taxon>
        <taxon>Ascidiacea</taxon>
        <taxon>Aplousobranchia</taxon>
        <taxon>Clavelinidae</taxon>
        <taxon>Clavelina</taxon>
    </lineage>
</organism>
<accession>A0ABP0GUQ3</accession>
<gene>
    <name evidence="2" type="ORF">CVLEPA_LOCUS28695</name>
</gene>
<evidence type="ECO:0000313" key="2">
    <source>
        <dbReference type="EMBL" id="CAK8695417.1"/>
    </source>
</evidence>
<feature type="region of interest" description="Disordered" evidence="1">
    <location>
        <begin position="1"/>
        <end position="35"/>
    </location>
</feature>
<feature type="compositionally biased region" description="Basic and acidic residues" evidence="1">
    <location>
        <begin position="11"/>
        <end position="30"/>
    </location>
</feature>
<proteinExistence type="predicted"/>
<dbReference type="Proteomes" id="UP001642483">
    <property type="component" value="Unassembled WGS sequence"/>
</dbReference>
<protein>
    <submittedName>
        <fullName evidence="2">Uncharacterized protein</fullName>
    </submittedName>
</protein>
<name>A0ABP0GUQ3_CLALP</name>
<evidence type="ECO:0000256" key="1">
    <source>
        <dbReference type="SAM" id="MobiDB-lite"/>
    </source>
</evidence>
<reference evidence="2 3" key="1">
    <citation type="submission" date="2024-02" db="EMBL/GenBank/DDBJ databases">
        <authorList>
            <person name="Daric V."/>
            <person name="Darras S."/>
        </authorList>
    </citation>
    <scope>NUCLEOTIDE SEQUENCE [LARGE SCALE GENOMIC DNA]</scope>
</reference>
<sequence length="100" mass="11368">MTGSVAGQGELFEKRTIVKGHGDESSRDDATVSSGDQCLQAAEIYLRMKMKKLKNHFAANRVTRLNEFRLETNLFNFTDERLSELCHGYSDHQENILLGF</sequence>
<comment type="caution">
    <text evidence="2">The sequence shown here is derived from an EMBL/GenBank/DDBJ whole genome shotgun (WGS) entry which is preliminary data.</text>
</comment>
<evidence type="ECO:0000313" key="3">
    <source>
        <dbReference type="Proteomes" id="UP001642483"/>
    </source>
</evidence>
<keyword evidence="3" id="KW-1185">Reference proteome</keyword>
<dbReference type="EMBL" id="CAWYQH010000152">
    <property type="protein sequence ID" value="CAK8695417.1"/>
    <property type="molecule type" value="Genomic_DNA"/>
</dbReference>